<evidence type="ECO:0000256" key="6">
    <source>
        <dbReference type="ARBA" id="ARBA00023180"/>
    </source>
</evidence>
<protein>
    <recommendedName>
        <fullName evidence="8">SREBP regulating gene protein</fullName>
    </recommendedName>
</protein>
<dbReference type="Proteomes" id="UP000078200">
    <property type="component" value="Unassembled WGS sequence"/>
</dbReference>
<keyword evidence="4" id="KW-0333">Golgi apparatus</keyword>
<dbReference type="GO" id="GO:0000139">
    <property type="term" value="C:Golgi membrane"/>
    <property type="evidence" value="ECO:0007669"/>
    <property type="project" value="UniProtKB-SubCell"/>
</dbReference>
<evidence type="ECO:0000313" key="11">
    <source>
        <dbReference type="Proteomes" id="UP000078200"/>
    </source>
</evidence>
<accession>A0A1A9UHI3</accession>
<evidence type="ECO:0000256" key="1">
    <source>
        <dbReference type="ARBA" id="ARBA00004194"/>
    </source>
</evidence>
<reference evidence="10" key="1">
    <citation type="submission" date="2020-05" db="UniProtKB">
        <authorList>
            <consortium name="EnsemblMetazoa"/>
        </authorList>
    </citation>
    <scope>IDENTIFICATION</scope>
    <source>
        <strain evidence="10">TTRI</strain>
    </source>
</reference>
<evidence type="ECO:0000256" key="7">
    <source>
        <dbReference type="ARBA" id="ARBA00023461"/>
    </source>
</evidence>
<dbReference type="EnsemblMetazoa" id="GAUT005037-RA">
    <property type="protein sequence ID" value="GAUT005037-PA"/>
    <property type="gene ID" value="GAUT005037"/>
</dbReference>
<organism evidence="10 11">
    <name type="scientific">Glossina austeni</name>
    <name type="common">Savannah tsetse fly</name>
    <dbReference type="NCBI Taxonomy" id="7395"/>
    <lineage>
        <taxon>Eukaryota</taxon>
        <taxon>Metazoa</taxon>
        <taxon>Ecdysozoa</taxon>
        <taxon>Arthropoda</taxon>
        <taxon>Hexapoda</taxon>
        <taxon>Insecta</taxon>
        <taxon>Pterygota</taxon>
        <taxon>Neoptera</taxon>
        <taxon>Endopterygota</taxon>
        <taxon>Diptera</taxon>
        <taxon>Brachycera</taxon>
        <taxon>Muscomorpha</taxon>
        <taxon>Hippoboscoidea</taxon>
        <taxon>Glossinidae</taxon>
        <taxon>Glossina</taxon>
    </lineage>
</organism>
<dbReference type="GO" id="GO:2000640">
    <property type="term" value="P:positive regulation of SREBP signaling pathway"/>
    <property type="evidence" value="ECO:0007669"/>
    <property type="project" value="InterPro"/>
</dbReference>
<evidence type="ECO:0000256" key="2">
    <source>
        <dbReference type="ARBA" id="ARBA00022692"/>
    </source>
</evidence>
<dbReference type="VEuPathDB" id="VectorBase:GAUT005037"/>
<keyword evidence="5 9" id="KW-0472">Membrane</keyword>
<name>A0A1A9UHI3_GLOAU</name>
<keyword evidence="2 9" id="KW-0812">Transmembrane</keyword>
<dbReference type="PANTHER" id="PTHR13481">
    <property type="entry name" value="SREBP REGULATING GENE PROTEIN"/>
    <property type="match status" value="1"/>
</dbReference>
<proteinExistence type="inferred from homology"/>
<dbReference type="InterPro" id="IPR019352">
    <property type="entry name" value="SPRING1"/>
</dbReference>
<feature type="transmembrane region" description="Helical" evidence="9">
    <location>
        <begin position="14"/>
        <end position="32"/>
    </location>
</feature>
<comment type="subcellular location">
    <subcellularLocation>
        <location evidence="1">Golgi apparatus membrane</location>
        <topology evidence="1">Single-pass membrane protein</topology>
    </subcellularLocation>
</comment>
<evidence type="ECO:0000256" key="4">
    <source>
        <dbReference type="ARBA" id="ARBA00023034"/>
    </source>
</evidence>
<dbReference type="PANTHER" id="PTHR13481:SF0">
    <property type="entry name" value="SREBP REGULATING GENE PROTEIN"/>
    <property type="match status" value="1"/>
</dbReference>
<evidence type="ECO:0000256" key="3">
    <source>
        <dbReference type="ARBA" id="ARBA00022989"/>
    </source>
</evidence>
<dbReference type="Pfam" id="PF10218">
    <property type="entry name" value="SPRING1"/>
    <property type="match status" value="1"/>
</dbReference>
<sequence length="217" mass="25167">MWPAALTRLLKRRLVYIVFISLIFTYLLVKLVNQKHHLRLLKIKDFSVQRTKPLIWRTLQEHLLTDEPSNRTNPPDIICRNSLQGKELLVDDRGFVCNREHILQNGCCNVESPETLYYTCETCNNSSHCCSIYEYCVSCCLHPEKRPLLELALQAVNGRQLTVFAQVLDQFELCLVKCRTNSHSVEHENRYRDGKVQYCYGPTEAHESQKEVLGIAA</sequence>
<evidence type="ECO:0000256" key="9">
    <source>
        <dbReference type="SAM" id="Phobius"/>
    </source>
</evidence>
<evidence type="ECO:0000256" key="5">
    <source>
        <dbReference type="ARBA" id="ARBA00023136"/>
    </source>
</evidence>
<keyword evidence="11" id="KW-1185">Reference proteome</keyword>
<keyword evidence="6" id="KW-0325">Glycoprotein</keyword>
<evidence type="ECO:0000313" key="10">
    <source>
        <dbReference type="EnsemblMetazoa" id="GAUT005037-PA"/>
    </source>
</evidence>
<keyword evidence="3 9" id="KW-1133">Transmembrane helix</keyword>
<comment type="similarity">
    <text evidence="7">Belongs to the SPRING family.</text>
</comment>
<evidence type="ECO:0000256" key="8">
    <source>
        <dbReference type="ARBA" id="ARBA00023485"/>
    </source>
</evidence>
<dbReference type="AlphaFoldDB" id="A0A1A9UHI3"/>